<dbReference type="EMBL" id="GL385400">
    <property type="protein sequence ID" value="EJT71604.1"/>
    <property type="molecule type" value="Genomic_DNA"/>
</dbReference>
<dbReference type="eggNOG" id="ENOG502S8NC">
    <property type="taxonomic scope" value="Eukaryota"/>
</dbReference>
<feature type="region of interest" description="Disordered" evidence="1">
    <location>
        <begin position="220"/>
        <end position="250"/>
    </location>
</feature>
<dbReference type="VEuPathDB" id="FungiDB:GGTG_10859"/>
<proteinExistence type="predicted"/>
<feature type="compositionally biased region" description="Polar residues" evidence="1">
    <location>
        <begin position="184"/>
        <end position="194"/>
    </location>
</feature>
<accession>J3PBI7</accession>
<dbReference type="STRING" id="644352.J3PBI7"/>
<feature type="region of interest" description="Disordered" evidence="1">
    <location>
        <begin position="89"/>
        <end position="108"/>
    </location>
</feature>
<sequence length="446" mass="50201">MSRTESRSRLPILGLYQTHDLQYPNNLAMRGTASLHGSLQGAGKRFLSSQSRRVWPSSHDLPRKRPLGEDSQADQVTWDLAQTQLRPRIDADSKTIATPSGDLPISPLMDERGLKAQRKRRLPKPAADKSQNGIFERRLEDNPYATALGTPIRLDAATNTILPRFFFQDFHFVNHPETNAPWFTPTSLLQSSDQPTRDRSASEQSTMNSDRIYEAIVAPDGEADGVESPEAPADASAEELSKEPSNTSRPETAGAYAMFRRDLFTALVGGEGVPQGLKQYRNRHAKMANFARQARAVWRADMDEVVLDLTRARVLKSLLYLARFDDDPVDPRHYIVRCQAESLEAEDWAKHEFRGCVLWLGGGEANSAPPPKEFEIIPVPNVRRNTALPVHDLNGLLGAKAVERLRAESVIFREGAFFLLSRARTKQLQMWLWKLQGYLAEYPEFQ</sequence>
<reference evidence="3" key="5">
    <citation type="submission" date="2018-04" db="UniProtKB">
        <authorList>
            <consortium name="EnsemblFungi"/>
        </authorList>
    </citation>
    <scope>IDENTIFICATION</scope>
    <source>
        <strain evidence="3">R3-111a-1</strain>
    </source>
</reference>
<reference evidence="4" key="1">
    <citation type="submission" date="2010-07" db="EMBL/GenBank/DDBJ databases">
        <title>The genome sequence of Gaeumannomyces graminis var. tritici strain R3-111a-1.</title>
        <authorList>
            <consortium name="The Broad Institute Genome Sequencing Platform"/>
            <person name="Ma L.-J."/>
            <person name="Dead R."/>
            <person name="Young S."/>
            <person name="Zeng Q."/>
            <person name="Koehrsen M."/>
            <person name="Alvarado L."/>
            <person name="Berlin A."/>
            <person name="Chapman S.B."/>
            <person name="Chen Z."/>
            <person name="Freedman E."/>
            <person name="Gellesch M."/>
            <person name="Goldberg J."/>
            <person name="Griggs A."/>
            <person name="Gujja S."/>
            <person name="Heilman E.R."/>
            <person name="Heiman D."/>
            <person name="Hepburn T."/>
            <person name="Howarth C."/>
            <person name="Jen D."/>
            <person name="Larson L."/>
            <person name="Mehta T."/>
            <person name="Neiman D."/>
            <person name="Pearson M."/>
            <person name="Roberts A."/>
            <person name="Saif S."/>
            <person name="Shea T."/>
            <person name="Shenoy N."/>
            <person name="Sisk P."/>
            <person name="Stolte C."/>
            <person name="Sykes S."/>
            <person name="Walk T."/>
            <person name="White J."/>
            <person name="Yandava C."/>
            <person name="Haas B."/>
            <person name="Nusbaum C."/>
            <person name="Birren B."/>
        </authorList>
    </citation>
    <scope>NUCLEOTIDE SEQUENCE [LARGE SCALE GENOMIC DNA]</scope>
    <source>
        <strain evidence="4">R3-111a-1</strain>
    </source>
</reference>
<reference evidence="2" key="2">
    <citation type="submission" date="2010-07" db="EMBL/GenBank/DDBJ databases">
        <authorList>
            <consortium name="The Broad Institute Genome Sequencing Platform"/>
            <consortium name="Broad Institute Genome Sequencing Center for Infectious Disease"/>
            <person name="Ma L.-J."/>
            <person name="Dead R."/>
            <person name="Young S."/>
            <person name="Zeng Q."/>
            <person name="Koehrsen M."/>
            <person name="Alvarado L."/>
            <person name="Berlin A."/>
            <person name="Chapman S.B."/>
            <person name="Chen Z."/>
            <person name="Freedman E."/>
            <person name="Gellesch M."/>
            <person name="Goldberg J."/>
            <person name="Griggs A."/>
            <person name="Gujja S."/>
            <person name="Heilman E.R."/>
            <person name="Heiman D."/>
            <person name="Hepburn T."/>
            <person name="Howarth C."/>
            <person name="Jen D."/>
            <person name="Larson L."/>
            <person name="Mehta T."/>
            <person name="Neiman D."/>
            <person name="Pearson M."/>
            <person name="Roberts A."/>
            <person name="Saif S."/>
            <person name="Shea T."/>
            <person name="Shenoy N."/>
            <person name="Sisk P."/>
            <person name="Stolte C."/>
            <person name="Sykes S."/>
            <person name="Walk T."/>
            <person name="White J."/>
            <person name="Yandava C."/>
            <person name="Haas B."/>
            <person name="Nusbaum C."/>
            <person name="Birren B."/>
        </authorList>
    </citation>
    <scope>NUCLEOTIDE SEQUENCE</scope>
    <source>
        <strain evidence="2">R3-111a-1</strain>
    </source>
</reference>
<dbReference type="HOGENOM" id="CLU_033344_0_0_1"/>
<evidence type="ECO:0000256" key="1">
    <source>
        <dbReference type="SAM" id="MobiDB-lite"/>
    </source>
</evidence>
<dbReference type="RefSeq" id="XP_009227001.1">
    <property type="nucleotide sequence ID" value="XM_009228737.1"/>
</dbReference>
<dbReference type="GeneID" id="20351317"/>
<evidence type="ECO:0000313" key="2">
    <source>
        <dbReference type="EMBL" id="EJT71604.1"/>
    </source>
</evidence>
<gene>
    <name evidence="3" type="primary">20351317</name>
    <name evidence="2" type="ORF">GGTG_10859</name>
</gene>
<organism evidence="2">
    <name type="scientific">Gaeumannomyces tritici (strain R3-111a-1)</name>
    <name type="common">Wheat and barley take-all root rot fungus</name>
    <name type="synonym">Gaeumannomyces graminis var. tritici</name>
    <dbReference type="NCBI Taxonomy" id="644352"/>
    <lineage>
        <taxon>Eukaryota</taxon>
        <taxon>Fungi</taxon>
        <taxon>Dikarya</taxon>
        <taxon>Ascomycota</taxon>
        <taxon>Pezizomycotina</taxon>
        <taxon>Sordariomycetes</taxon>
        <taxon>Sordariomycetidae</taxon>
        <taxon>Magnaporthales</taxon>
        <taxon>Magnaporthaceae</taxon>
        <taxon>Gaeumannomyces</taxon>
    </lineage>
</organism>
<evidence type="ECO:0000313" key="4">
    <source>
        <dbReference type="Proteomes" id="UP000006039"/>
    </source>
</evidence>
<keyword evidence="4" id="KW-1185">Reference proteome</keyword>
<dbReference type="AlphaFoldDB" id="J3PBI7"/>
<reference evidence="3" key="4">
    <citation type="journal article" date="2015" name="G3 (Bethesda)">
        <title>Genome sequences of three phytopathogenic species of the Magnaporthaceae family of fungi.</title>
        <authorList>
            <person name="Okagaki L.H."/>
            <person name="Nunes C.C."/>
            <person name="Sailsbery J."/>
            <person name="Clay B."/>
            <person name="Brown D."/>
            <person name="John T."/>
            <person name="Oh Y."/>
            <person name="Young N."/>
            <person name="Fitzgerald M."/>
            <person name="Haas B.J."/>
            <person name="Zeng Q."/>
            <person name="Young S."/>
            <person name="Adiconis X."/>
            <person name="Fan L."/>
            <person name="Levin J.Z."/>
            <person name="Mitchell T.K."/>
            <person name="Okubara P.A."/>
            <person name="Farman M.L."/>
            <person name="Kohn L.M."/>
            <person name="Birren B."/>
            <person name="Ma L.-J."/>
            <person name="Dean R.A."/>
        </authorList>
    </citation>
    <scope>NUCLEOTIDE SEQUENCE</scope>
    <source>
        <strain evidence="3">R3-111a-1</strain>
    </source>
</reference>
<name>J3PBI7_GAET3</name>
<dbReference type="EnsemblFungi" id="EJT71604">
    <property type="protein sequence ID" value="EJT71604"/>
    <property type="gene ID" value="GGTG_10859"/>
</dbReference>
<feature type="region of interest" description="Disordered" evidence="1">
    <location>
        <begin position="41"/>
        <end position="74"/>
    </location>
</feature>
<dbReference type="Proteomes" id="UP000006039">
    <property type="component" value="Unassembled WGS sequence"/>
</dbReference>
<reference evidence="2" key="3">
    <citation type="submission" date="2010-09" db="EMBL/GenBank/DDBJ databases">
        <title>Annotation of Gaeumannomyces graminis var. tritici R3-111a-1.</title>
        <authorList>
            <consortium name="The Broad Institute Genome Sequencing Platform"/>
            <person name="Ma L.-J."/>
            <person name="Dead R."/>
            <person name="Young S.K."/>
            <person name="Zeng Q."/>
            <person name="Gargeya S."/>
            <person name="Fitzgerald M."/>
            <person name="Haas B."/>
            <person name="Abouelleil A."/>
            <person name="Alvarado L."/>
            <person name="Arachchi H.M."/>
            <person name="Berlin A."/>
            <person name="Brown A."/>
            <person name="Chapman S.B."/>
            <person name="Chen Z."/>
            <person name="Dunbar C."/>
            <person name="Freedman E."/>
            <person name="Gearin G."/>
            <person name="Gellesch M."/>
            <person name="Goldberg J."/>
            <person name="Griggs A."/>
            <person name="Gujja S."/>
            <person name="Heiman D."/>
            <person name="Howarth C."/>
            <person name="Larson L."/>
            <person name="Lui A."/>
            <person name="MacDonald P.J.P."/>
            <person name="Mehta T."/>
            <person name="Montmayeur A."/>
            <person name="Murphy C."/>
            <person name="Neiman D."/>
            <person name="Pearson M."/>
            <person name="Priest M."/>
            <person name="Roberts A."/>
            <person name="Saif S."/>
            <person name="Shea T."/>
            <person name="Shenoy N."/>
            <person name="Sisk P."/>
            <person name="Stolte C."/>
            <person name="Sykes S."/>
            <person name="Yandava C."/>
            <person name="Wortman J."/>
            <person name="Nusbaum C."/>
            <person name="Birren B."/>
        </authorList>
    </citation>
    <scope>NUCLEOTIDE SEQUENCE</scope>
    <source>
        <strain evidence="2">R3-111a-1</strain>
    </source>
</reference>
<evidence type="ECO:0000313" key="3">
    <source>
        <dbReference type="EnsemblFungi" id="EJT71604"/>
    </source>
</evidence>
<protein>
    <submittedName>
        <fullName evidence="2 3">Uncharacterized protein</fullName>
    </submittedName>
</protein>
<dbReference type="OrthoDB" id="3363286at2759"/>
<feature type="region of interest" description="Disordered" evidence="1">
    <location>
        <begin position="184"/>
        <end position="206"/>
    </location>
</feature>